<protein>
    <recommendedName>
        <fullName evidence="3">ECF transporter S component</fullName>
    </recommendedName>
</protein>
<keyword evidence="1" id="KW-0812">Transmembrane</keyword>
<evidence type="ECO:0000313" key="2">
    <source>
        <dbReference type="EMBL" id="HEF87119.1"/>
    </source>
</evidence>
<feature type="transmembrane region" description="Helical" evidence="1">
    <location>
        <begin position="147"/>
        <end position="173"/>
    </location>
</feature>
<sequence length="185" mass="20924">MSQARYKTIAYVSTLTALAVILRFFEIPYPLLTWLKYDASGVPLAILAYMGWNLLAYSLPAYYLVSVALGADFMGMLMKVIAEASTIIPLVYLYRKFRTRRKLAISLSTGAATLSRVVVMHLFNVLITPYWLVYSYGMDYETALSYVYSIVLLIDVFNLTIAVPISLAAIYVAEYLWKTGILHEK</sequence>
<dbReference type="InterPro" id="IPR025720">
    <property type="entry name" value="RibU"/>
</dbReference>
<dbReference type="GO" id="GO:0032217">
    <property type="term" value="F:riboflavin transmembrane transporter activity"/>
    <property type="evidence" value="ECO:0007669"/>
    <property type="project" value="InterPro"/>
</dbReference>
<dbReference type="EMBL" id="DSJT01000009">
    <property type="protein sequence ID" value="HEF87119.1"/>
    <property type="molecule type" value="Genomic_DNA"/>
</dbReference>
<keyword evidence="1" id="KW-0472">Membrane</keyword>
<evidence type="ECO:0008006" key="3">
    <source>
        <dbReference type="Google" id="ProtNLM"/>
    </source>
</evidence>
<feature type="transmembrane region" description="Helical" evidence="1">
    <location>
        <begin position="6"/>
        <end position="25"/>
    </location>
</feature>
<proteinExistence type="predicted"/>
<dbReference type="PANTHER" id="PTHR38438">
    <property type="entry name" value="RIBOFLAVIN TRANSPORTER RIBU"/>
    <property type="match status" value="1"/>
</dbReference>
<feature type="transmembrane region" description="Helical" evidence="1">
    <location>
        <begin position="37"/>
        <end position="55"/>
    </location>
</feature>
<feature type="transmembrane region" description="Helical" evidence="1">
    <location>
        <begin position="61"/>
        <end position="82"/>
    </location>
</feature>
<dbReference type="PANTHER" id="PTHR38438:SF1">
    <property type="entry name" value="RIBOFLAVIN TRANSPORTER RIBU"/>
    <property type="match status" value="1"/>
</dbReference>
<dbReference type="Gene3D" id="1.10.1760.20">
    <property type="match status" value="1"/>
</dbReference>
<dbReference type="GO" id="GO:0005886">
    <property type="term" value="C:plasma membrane"/>
    <property type="evidence" value="ECO:0007669"/>
    <property type="project" value="InterPro"/>
</dbReference>
<gene>
    <name evidence="2" type="ORF">ENP55_02210</name>
</gene>
<keyword evidence="1" id="KW-1133">Transmembrane helix</keyword>
<organism evidence="2">
    <name type="scientific">Thermosphaera aggregans</name>
    <dbReference type="NCBI Taxonomy" id="54254"/>
    <lineage>
        <taxon>Archaea</taxon>
        <taxon>Thermoproteota</taxon>
        <taxon>Thermoprotei</taxon>
        <taxon>Desulfurococcales</taxon>
        <taxon>Desulfurococcaceae</taxon>
        <taxon>Thermosphaera</taxon>
    </lineage>
</organism>
<feature type="transmembrane region" description="Helical" evidence="1">
    <location>
        <begin position="103"/>
        <end position="127"/>
    </location>
</feature>
<comment type="caution">
    <text evidence="2">The sequence shown here is derived from an EMBL/GenBank/DDBJ whole genome shotgun (WGS) entry which is preliminary data.</text>
</comment>
<reference evidence="2" key="1">
    <citation type="journal article" date="2020" name="mSystems">
        <title>Genome- and Community-Level Interaction Insights into Carbon Utilization and Element Cycling Functions of Hydrothermarchaeota in Hydrothermal Sediment.</title>
        <authorList>
            <person name="Zhou Z."/>
            <person name="Liu Y."/>
            <person name="Xu W."/>
            <person name="Pan J."/>
            <person name="Luo Z.H."/>
            <person name="Li M."/>
        </authorList>
    </citation>
    <scope>NUCLEOTIDE SEQUENCE [LARGE SCALE GENOMIC DNA]</scope>
    <source>
        <strain evidence="2">SpSt-23</strain>
    </source>
</reference>
<accession>A0A7C2FNQ8</accession>
<name>A0A7C2FNQ8_9CREN</name>
<dbReference type="AlphaFoldDB" id="A0A7C2FNQ8"/>
<evidence type="ECO:0000256" key="1">
    <source>
        <dbReference type="SAM" id="Phobius"/>
    </source>
</evidence>